<gene>
    <name evidence="1" type="ORF">HUJ06_019107</name>
</gene>
<dbReference type="Proteomes" id="UP000607653">
    <property type="component" value="Unassembled WGS sequence"/>
</dbReference>
<comment type="caution">
    <text evidence="1">The sequence shown here is derived from an EMBL/GenBank/DDBJ whole genome shotgun (WGS) entry which is preliminary data.</text>
</comment>
<dbReference type="InterPro" id="IPR001611">
    <property type="entry name" value="Leu-rich_rpt"/>
</dbReference>
<dbReference type="SUPFAM" id="SSF52058">
    <property type="entry name" value="L domain-like"/>
    <property type="match status" value="1"/>
</dbReference>
<organism evidence="1 2">
    <name type="scientific">Nelumbo nucifera</name>
    <name type="common">Sacred lotus</name>
    <dbReference type="NCBI Taxonomy" id="4432"/>
    <lineage>
        <taxon>Eukaryota</taxon>
        <taxon>Viridiplantae</taxon>
        <taxon>Streptophyta</taxon>
        <taxon>Embryophyta</taxon>
        <taxon>Tracheophyta</taxon>
        <taxon>Spermatophyta</taxon>
        <taxon>Magnoliopsida</taxon>
        <taxon>Proteales</taxon>
        <taxon>Nelumbonaceae</taxon>
        <taxon>Nelumbo</taxon>
    </lineage>
</organism>
<evidence type="ECO:0000313" key="1">
    <source>
        <dbReference type="EMBL" id="DAD49170.1"/>
    </source>
</evidence>
<dbReference type="PANTHER" id="PTHR48003:SF5">
    <property type="entry name" value="OS07G0626500 PROTEIN"/>
    <property type="match status" value="1"/>
</dbReference>
<reference evidence="1 2" key="1">
    <citation type="journal article" date="2020" name="Mol. Biol. Evol.">
        <title>Distinct Expression and Methylation Patterns for Genes with Different Fates following a Single Whole-Genome Duplication in Flowering Plants.</title>
        <authorList>
            <person name="Shi T."/>
            <person name="Rahmani R.S."/>
            <person name="Gugger P.F."/>
            <person name="Wang M."/>
            <person name="Li H."/>
            <person name="Zhang Y."/>
            <person name="Li Z."/>
            <person name="Wang Q."/>
            <person name="Van de Peer Y."/>
            <person name="Marchal K."/>
            <person name="Chen J."/>
        </authorList>
    </citation>
    <scope>NUCLEOTIDE SEQUENCE [LARGE SCALE GENOMIC DNA]</scope>
    <source>
        <tissue evidence="1">Leaf</tissue>
    </source>
</reference>
<name>A0A822ZXD8_NELNU</name>
<protein>
    <submittedName>
        <fullName evidence="1">Uncharacterized protein</fullName>
    </submittedName>
</protein>
<proteinExistence type="predicted"/>
<dbReference type="EMBL" id="DUZY01000008">
    <property type="protein sequence ID" value="DAD49170.1"/>
    <property type="molecule type" value="Genomic_DNA"/>
</dbReference>
<dbReference type="AlphaFoldDB" id="A0A822ZXD8"/>
<dbReference type="Gene3D" id="3.80.10.10">
    <property type="entry name" value="Ribonuclease Inhibitor"/>
    <property type="match status" value="1"/>
</dbReference>
<dbReference type="Pfam" id="PF00560">
    <property type="entry name" value="LRR_1"/>
    <property type="match status" value="1"/>
</dbReference>
<dbReference type="InterPro" id="IPR032675">
    <property type="entry name" value="LRR_dom_sf"/>
</dbReference>
<keyword evidence="2" id="KW-1185">Reference proteome</keyword>
<dbReference type="InterPro" id="IPR053059">
    <property type="entry name" value="Inactive_SerThr-Kinase_ABA"/>
</dbReference>
<sequence length="58" mass="6365">MVDLSKNNFSGDIFVMQGWGDIVEVINLSSNALSGSFPNLTNQFQRLISIMISNNSIS</sequence>
<accession>A0A822ZXD8</accession>
<evidence type="ECO:0000313" key="2">
    <source>
        <dbReference type="Proteomes" id="UP000607653"/>
    </source>
</evidence>
<dbReference type="PANTHER" id="PTHR48003">
    <property type="entry name" value="OS07G0626500 PROTEIN"/>
    <property type="match status" value="1"/>
</dbReference>